<dbReference type="AlphaFoldDB" id="A0A433N8A8"/>
<protein>
    <submittedName>
        <fullName evidence="1">Uncharacterized protein</fullName>
    </submittedName>
</protein>
<proteinExistence type="predicted"/>
<evidence type="ECO:0000313" key="1">
    <source>
        <dbReference type="EMBL" id="RUR77894.1"/>
    </source>
</evidence>
<comment type="caution">
    <text evidence="1">The sequence shown here is derived from an EMBL/GenBank/DDBJ whole genome shotgun (WGS) entry which is preliminary data.</text>
</comment>
<dbReference type="RefSeq" id="WP_016876558.1">
    <property type="nucleotide sequence ID" value="NZ_AJLN01000145.1"/>
</dbReference>
<evidence type="ECO:0000313" key="2">
    <source>
        <dbReference type="Proteomes" id="UP000268857"/>
    </source>
</evidence>
<reference evidence="1 2" key="1">
    <citation type="journal article" date="2019" name="Genome Biol. Evol.">
        <title>Day and night: Metabolic profiles and evolutionary relationships of six axenic non-marine cyanobacteria.</title>
        <authorList>
            <person name="Will S.E."/>
            <person name="Henke P."/>
            <person name="Boedeker C."/>
            <person name="Huang S."/>
            <person name="Brinkmann H."/>
            <person name="Rohde M."/>
            <person name="Jarek M."/>
            <person name="Friedl T."/>
            <person name="Seufert S."/>
            <person name="Schumacher M."/>
            <person name="Overmann J."/>
            <person name="Neumann-Schaal M."/>
            <person name="Petersen J."/>
        </authorList>
    </citation>
    <scope>NUCLEOTIDE SEQUENCE [LARGE SCALE GENOMIC DNA]</scope>
    <source>
        <strain evidence="1 2">PCC 6912</strain>
    </source>
</reference>
<accession>A0A433N8A8</accession>
<keyword evidence="2" id="KW-1185">Reference proteome</keyword>
<name>A0A433N8A8_CHLFR</name>
<gene>
    <name evidence="1" type="ORF">PCC6912_37750</name>
</gene>
<organism evidence="1 2">
    <name type="scientific">Chlorogloeopsis fritschii PCC 6912</name>
    <dbReference type="NCBI Taxonomy" id="211165"/>
    <lineage>
        <taxon>Bacteria</taxon>
        <taxon>Bacillati</taxon>
        <taxon>Cyanobacteriota</taxon>
        <taxon>Cyanophyceae</taxon>
        <taxon>Nostocales</taxon>
        <taxon>Chlorogloeopsidaceae</taxon>
        <taxon>Chlorogloeopsis</taxon>
    </lineage>
</organism>
<dbReference type="EMBL" id="RSCJ01000016">
    <property type="protein sequence ID" value="RUR77894.1"/>
    <property type="molecule type" value="Genomic_DNA"/>
</dbReference>
<sequence length="60" mass="6712">MVYLPGDLLVIIWSYAKRNNTAEVRSQKPVDTVDAEQLLAEVATHLAQVARSKIAIIYDL</sequence>
<dbReference type="Proteomes" id="UP000268857">
    <property type="component" value="Unassembled WGS sequence"/>
</dbReference>